<dbReference type="SUPFAM" id="SSF69304">
    <property type="entry name" value="Tricorn protease N-terminal domain"/>
    <property type="match status" value="1"/>
</dbReference>
<dbReference type="InterPro" id="IPR011042">
    <property type="entry name" value="6-blade_b-propeller_TolB-like"/>
</dbReference>
<dbReference type="InterPro" id="IPR011659">
    <property type="entry name" value="WD40"/>
</dbReference>
<dbReference type="eggNOG" id="COG4946">
    <property type="taxonomic scope" value="Bacteria"/>
</dbReference>
<dbReference type="Gene3D" id="2.120.10.30">
    <property type="entry name" value="TolB, C-terminal domain"/>
    <property type="match status" value="3"/>
</dbReference>
<dbReference type="SUPFAM" id="SSF51556">
    <property type="entry name" value="Metallo-dependent hydrolases"/>
    <property type="match status" value="1"/>
</dbReference>
<accession>W5W8K6</accession>
<dbReference type="KEGG" id="kal:KALB_3878"/>
<dbReference type="Gene3D" id="3.40.50.10910">
    <property type="entry name" value="Amidohydrolase"/>
    <property type="match status" value="1"/>
</dbReference>
<dbReference type="PANTHER" id="PTHR36842:SF1">
    <property type="entry name" value="PROTEIN TOLB"/>
    <property type="match status" value="1"/>
</dbReference>
<dbReference type="Gene3D" id="3.30.110.90">
    <property type="entry name" value="Amidohydrolase"/>
    <property type="match status" value="1"/>
</dbReference>
<dbReference type="PATRIC" id="fig|1449976.3.peg.3906"/>
<evidence type="ECO:0000259" key="2">
    <source>
        <dbReference type="Pfam" id="PF01979"/>
    </source>
</evidence>
<evidence type="ECO:0000313" key="4">
    <source>
        <dbReference type="Proteomes" id="UP000019225"/>
    </source>
</evidence>
<dbReference type="PANTHER" id="PTHR36842">
    <property type="entry name" value="PROTEIN TOLB HOMOLOG"/>
    <property type="match status" value="1"/>
</dbReference>
<dbReference type="HOGENOM" id="CLU_304012_0_0_11"/>
<dbReference type="eggNOG" id="COG1228">
    <property type="taxonomic scope" value="Bacteria"/>
</dbReference>
<evidence type="ECO:0000256" key="1">
    <source>
        <dbReference type="ARBA" id="ARBA00009820"/>
    </source>
</evidence>
<dbReference type="STRING" id="1449976.KALB_3878"/>
<dbReference type="Gene3D" id="2.30.40.10">
    <property type="entry name" value="Urease, subunit C, domain 1"/>
    <property type="match status" value="1"/>
</dbReference>
<dbReference type="Pfam" id="PF07676">
    <property type="entry name" value="PD40"/>
    <property type="match status" value="7"/>
</dbReference>
<dbReference type="InterPro" id="IPR032466">
    <property type="entry name" value="Metal_Hydrolase"/>
</dbReference>
<dbReference type="InterPro" id="IPR006680">
    <property type="entry name" value="Amidohydro-rel"/>
</dbReference>
<comment type="similarity">
    <text evidence="1">Belongs to the TolB family.</text>
</comment>
<dbReference type="EMBL" id="CP007155">
    <property type="protein sequence ID" value="AHH97242.1"/>
    <property type="molecule type" value="Genomic_DNA"/>
</dbReference>
<dbReference type="InterPro" id="IPR011059">
    <property type="entry name" value="Metal-dep_hydrolase_composite"/>
</dbReference>
<dbReference type="SUPFAM" id="SSF51338">
    <property type="entry name" value="Composite domain of metallo-dependent hydrolases"/>
    <property type="match status" value="1"/>
</dbReference>
<proteinExistence type="inferred from homology"/>
<gene>
    <name evidence="3" type="ORF">KALB_3878</name>
</gene>
<name>W5W8K6_9PSEU</name>
<dbReference type="AlphaFoldDB" id="W5W8K6"/>
<keyword evidence="3" id="KW-0378">Hydrolase</keyword>
<dbReference type="SUPFAM" id="SSF82171">
    <property type="entry name" value="DPP6 N-terminal domain-like"/>
    <property type="match status" value="1"/>
</dbReference>
<dbReference type="Proteomes" id="UP000019225">
    <property type="component" value="Chromosome"/>
</dbReference>
<reference evidence="3 4" key="1">
    <citation type="journal article" date="2014" name="BMC Genomics">
        <title>Complete genome sequence of producer of the glycopeptide antibiotic Aculeximycin Kutzneria albida DSM 43870T, a representative of minor genus of Pseudonocardiaceae.</title>
        <authorList>
            <person name="Rebets Y."/>
            <person name="Tokovenko B."/>
            <person name="Lushchyk I."/>
            <person name="Ruckert C."/>
            <person name="Zaburannyi N."/>
            <person name="Bechthold A."/>
            <person name="Kalinowski J."/>
            <person name="Luzhetskyy A."/>
        </authorList>
    </citation>
    <scope>NUCLEOTIDE SEQUENCE [LARGE SCALE GENOMIC DNA]</scope>
    <source>
        <strain evidence="3">DSM 43870</strain>
    </source>
</reference>
<feature type="domain" description="Amidohydrolase-related" evidence="2">
    <location>
        <begin position="614"/>
        <end position="951"/>
    </location>
</feature>
<dbReference type="Gene3D" id="2.140.10.30">
    <property type="entry name" value="Dipeptidylpeptidase IV, N-terminal domain"/>
    <property type="match status" value="1"/>
</dbReference>
<protein>
    <submittedName>
        <fullName evidence="3">Amidohydrolase</fullName>
    </submittedName>
</protein>
<dbReference type="GO" id="GO:0016810">
    <property type="term" value="F:hydrolase activity, acting on carbon-nitrogen (but not peptide) bonds"/>
    <property type="evidence" value="ECO:0007669"/>
    <property type="project" value="InterPro"/>
</dbReference>
<keyword evidence="4" id="KW-1185">Reference proteome</keyword>
<organism evidence="3 4">
    <name type="scientific">Kutzneria albida DSM 43870</name>
    <dbReference type="NCBI Taxonomy" id="1449976"/>
    <lineage>
        <taxon>Bacteria</taxon>
        <taxon>Bacillati</taxon>
        <taxon>Actinomycetota</taxon>
        <taxon>Actinomycetes</taxon>
        <taxon>Pseudonocardiales</taxon>
        <taxon>Pseudonocardiaceae</taxon>
        <taxon>Kutzneria</taxon>
    </lineage>
</organism>
<dbReference type="Gene3D" id="1.20.58.520">
    <property type="entry name" value="Amidohydrolase"/>
    <property type="match status" value="1"/>
</dbReference>
<dbReference type="Pfam" id="PF01979">
    <property type="entry name" value="Amidohydro_1"/>
    <property type="match status" value="1"/>
</dbReference>
<evidence type="ECO:0000313" key="3">
    <source>
        <dbReference type="EMBL" id="AHH97242.1"/>
    </source>
</evidence>
<sequence length="963" mass="103072">MDKLGGVIRITEGTNFSAAVAPDGSTLVVDLLSRLWILPVTGGPATPLTGELGDATAPDWSPDGTRVAFQSYRTGNFHLWTVTPGGQPRQLTSGPYDHREPVFSPDGTRLAFSADLGRGYGIHVLDLATGRITTWADSAAEEAAPAWSPDGTRLAFTVDGAAVDVVDAHGNRERVVEPTGAVIAAPFWTPDGHGLGCTRFEGVLPRRLAGYARAANLVVGDRVVSTPDEDVFGFRAHWLSRTELLYTADGHIRRRDLATGTVSDIGFEVHAPHERRTTPSRWQPPTGPRPVRGIAGPALSPAGDRVAFCALGELWLMPIGAPARRLTRDGFLVADPAWSPDGRQLAYTTDRLGNPDLWVRELATGAERRITDPVRAAVAPAWSPDGGRIAFQDQDGATFVTTLDGDLQQVLGPQWYPGRVSWSPTGTALAMAVARPYSTRFREGTNQILVLDLRSGEFVLHEPAPHRSLSSRGLDGPVWSPDGSHMAFTTGGRLHVLAVDAEGKPLAEPRCVVDEIADAPSWSGDGRRILYLSNGVLRLVEVSSGLAVTVEVPLTCAPARTTGHTVIHAGRLWDGRSPALREDVDIVVEGDRVIEVGEHRQDRPGRYVDASALTVLPGLADMHVHNRLKGRFLGARQGRLWLSFGITTIRSAGDPVYEALQEQEALLAGNQLGPRCFATGEPIDGSRVYYGFMRPTTSAEEVDRELARAQALGHGLLKAYVRLPVSGQRALVEAARRTGRRVSSHYLHPAAWLGLDGVEHLGASTRLGYSQTITRRGRTYADVVTALTATGMSLTPTLFAAAVLLADGAWLADRRIRTLLPHWEYKALAELTEIVSDPTVRATLHEVLASAVHTLRRVHEGGGLVAAGTDAPIDFVALSLHLNLHAMVANGMSPHTALSTATVNAARVLGASEDLGAVAVGSLADLVFVEGDPLTDITAAAAVRKVMLGGVLHEASDLLRGYP</sequence>